<dbReference type="PRINTS" id="PR00344">
    <property type="entry name" value="BCTRLSENSOR"/>
</dbReference>
<dbReference type="Proteomes" id="UP000192266">
    <property type="component" value="Unassembled WGS sequence"/>
</dbReference>
<dbReference type="SMART" id="SM00387">
    <property type="entry name" value="HATPase_c"/>
    <property type="match status" value="1"/>
</dbReference>
<dbReference type="GO" id="GO:0000155">
    <property type="term" value="F:phosphorelay sensor kinase activity"/>
    <property type="evidence" value="ECO:0007669"/>
    <property type="project" value="InterPro"/>
</dbReference>
<evidence type="ECO:0000313" key="7">
    <source>
        <dbReference type="EMBL" id="SMB88115.1"/>
    </source>
</evidence>
<dbReference type="Gene3D" id="3.30.565.10">
    <property type="entry name" value="Histidine kinase-like ATPase, C-terminal domain"/>
    <property type="match status" value="1"/>
</dbReference>
<accession>A0A1W1V480</accession>
<dbReference type="EC" id="2.7.13.3" evidence="2"/>
<protein>
    <recommendedName>
        <fullName evidence="2">histidine kinase</fullName>
        <ecNumber evidence="2">2.7.13.3</ecNumber>
    </recommendedName>
</protein>
<feature type="transmembrane region" description="Helical" evidence="5">
    <location>
        <begin position="246"/>
        <end position="266"/>
    </location>
</feature>
<evidence type="ECO:0000256" key="1">
    <source>
        <dbReference type="ARBA" id="ARBA00000085"/>
    </source>
</evidence>
<dbReference type="SUPFAM" id="SSF49785">
    <property type="entry name" value="Galactose-binding domain-like"/>
    <property type="match status" value="1"/>
</dbReference>
<dbReference type="PROSITE" id="PS50109">
    <property type="entry name" value="HIS_KIN"/>
    <property type="match status" value="1"/>
</dbReference>
<comment type="catalytic activity">
    <reaction evidence="1">
        <text>ATP + protein L-histidine = ADP + protein N-phospho-L-histidine.</text>
        <dbReference type="EC" id="2.7.13.3"/>
    </reaction>
</comment>
<dbReference type="EMBL" id="FWWW01000049">
    <property type="protein sequence ID" value="SMB88115.1"/>
    <property type="molecule type" value="Genomic_DNA"/>
</dbReference>
<dbReference type="InterPro" id="IPR004358">
    <property type="entry name" value="Sig_transdc_His_kin-like_C"/>
</dbReference>
<dbReference type="InterPro" id="IPR036097">
    <property type="entry name" value="HisK_dim/P_sf"/>
</dbReference>
<keyword evidence="7" id="KW-0808">Transferase</keyword>
<proteinExistence type="predicted"/>
<keyword evidence="8" id="KW-1185">Reference proteome</keyword>
<evidence type="ECO:0000256" key="2">
    <source>
        <dbReference type="ARBA" id="ARBA00012438"/>
    </source>
</evidence>
<organism evidence="7 8">
    <name type="scientific">Hymenobacter roseosalivarius DSM 11622</name>
    <dbReference type="NCBI Taxonomy" id="645990"/>
    <lineage>
        <taxon>Bacteria</taxon>
        <taxon>Pseudomonadati</taxon>
        <taxon>Bacteroidota</taxon>
        <taxon>Cytophagia</taxon>
        <taxon>Cytophagales</taxon>
        <taxon>Hymenobacteraceae</taxon>
        <taxon>Hymenobacter</taxon>
    </lineage>
</organism>
<evidence type="ECO:0000313" key="8">
    <source>
        <dbReference type="Proteomes" id="UP000192266"/>
    </source>
</evidence>
<sequence>MAQPGTSKAVYLDKMPPAGIVLDNGWKFQAGDDEQWARPNINDRNWQPINPTLPPRQLPQVRQAGIGWLRLRFRVGPELQRHALILSIFQYAASEVYLNGQLLRQYGVVSTIPVLVRAYWPNGEPIELPLADEGEQVLAVRVAYWPPLSAFNEFFAPTFFQPRLNGLQQMEQNFKQEAKYKVADMLLFGALLLLSTLHIAFYAYNPNQQANFYFALYTLAEACAFFCTGFLDDVGRHGLRLGMDIVSYASLQIGSVLAVRALYSFFYMRVGRIYYALWIANIFSLLLLMFGQGLSWYPTVGFMLLVTAEQLRITLGALRQAKRAAGIIALGFGIAFVLLLTFATLSALRSEILHQEVLGIPLHTMLTFSAFLSPVLAISLFLACRFALDSRLLMIKLAQVRRLSAQATAQQEEKQQLLAQQNELLEQQVQQRTAALQQTLSNLQATQQQLIQSEKMASLGELTAGIAHEIQNPLNFVNNFAEVGVDLLTELKAGPLLSLADRERKSAEELVDDLSQNLEKITYHGKRADSIVKGMLEHSRASRGERQPTDLNALADEYLRLAYHGLRAKHKDFNATLTTDFDKNLGLVELVPQEIGRVLLNLINNAFYAVQQRQRLGQPGYRPEVWVATKRLTNGQVVVWVKDNGMGIPDVIRQKIFHPFFTTKPPGEGTGLGLSLSYDIITKGHGGTITVRTKPGEYTEFAVSLPVSQEHVQAQTLSYSI</sequence>
<feature type="domain" description="Histidine kinase" evidence="6">
    <location>
        <begin position="465"/>
        <end position="709"/>
    </location>
</feature>
<dbReference type="CDD" id="cd00082">
    <property type="entry name" value="HisKA"/>
    <property type="match status" value="1"/>
</dbReference>
<keyword evidence="5" id="KW-0812">Transmembrane</keyword>
<dbReference type="Gene3D" id="1.10.287.130">
    <property type="match status" value="1"/>
</dbReference>
<gene>
    <name evidence="7" type="ORF">SAMN00120144_1163</name>
</gene>
<dbReference type="Gene3D" id="2.60.120.260">
    <property type="entry name" value="Galactose-binding domain-like"/>
    <property type="match status" value="1"/>
</dbReference>
<dbReference type="SUPFAM" id="SSF55874">
    <property type="entry name" value="ATPase domain of HSP90 chaperone/DNA topoisomerase II/histidine kinase"/>
    <property type="match status" value="1"/>
</dbReference>
<dbReference type="InterPro" id="IPR005467">
    <property type="entry name" value="His_kinase_dom"/>
</dbReference>
<keyword evidence="4" id="KW-0175">Coiled coil</keyword>
<keyword evidence="7" id="KW-0418">Kinase</keyword>
<feature type="transmembrane region" description="Helical" evidence="5">
    <location>
        <begin position="211"/>
        <end position="231"/>
    </location>
</feature>
<dbReference type="InterPro" id="IPR008979">
    <property type="entry name" value="Galactose-bd-like_sf"/>
</dbReference>
<keyword evidence="5" id="KW-1133">Transmembrane helix</keyword>
<dbReference type="InterPro" id="IPR036890">
    <property type="entry name" value="HATPase_C_sf"/>
</dbReference>
<dbReference type="STRING" id="645990.SAMN00120144_1163"/>
<reference evidence="7 8" key="1">
    <citation type="submission" date="2017-04" db="EMBL/GenBank/DDBJ databases">
        <authorList>
            <person name="Afonso C.L."/>
            <person name="Miller P.J."/>
            <person name="Scott M.A."/>
            <person name="Spackman E."/>
            <person name="Goraichik I."/>
            <person name="Dimitrov K.M."/>
            <person name="Suarez D.L."/>
            <person name="Swayne D.E."/>
        </authorList>
    </citation>
    <scope>NUCLEOTIDE SEQUENCE [LARGE SCALE GENOMIC DNA]</scope>
    <source>
        <strain evidence="7 8">DSM 11622</strain>
    </source>
</reference>
<dbReference type="InterPro" id="IPR003594">
    <property type="entry name" value="HATPase_dom"/>
</dbReference>
<dbReference type="AlphaFoldDB" id="A0A1W1V480"/>
<keyword evidence="5" id="KW-0472">Membrane</keyword>
<feature type="transmembrane region" description="Helical" evidence="5">
    <location>
        <begin position="273"/>
        <end position="290"/>
    </location>
</feature>
<evidence type="ECO:0000256" key="3">
    <source>
        <dbReference type="ARBA" id="ARBA00022553"/>
    </source>
</evidence>
<evidence type="ECO:0000259" key="6">
    <source>
        <dbReference type="PROSITE" id="PS50109"/>
    </source>
</evidence>
<evidence type="ECO:0000256" key="5">
    <source>
        <dbReference type="SAM" id="Phobius"/>
    </source>
</evidence>
<dbReference type="PANTHER" id="PTHR43065">
    <property type="entry name" value="SENSOR HISTIDINE KINASE"/>
    <property type="match status" value="1"/>
</dbReference>
<evidence type="ECO:0000256" key="4">
    <source>
        <dbReference type="SAM" id="Coils"/>
    </source>
</evidence>
<keyword evidence="3" id="KW-0597">Phosphoprotein</keyword>
<dbReference type="InterPro" id="IPR003661">
    <property type="entry name" value="HisK_dim/P_dom"/>
</dbReference>
<dbReference type="Pfam" id="PF02518">
    <property type="entry name" value="HATPase_c"/>
    <property type="match status" value="1"/>
</dbReference>
<dbReference type="SMART" id="SM00388">
    <property type="entry name" value="HisKA"/>
    <property type="match status" value="1"/>
</dbReference>
<feature type="coiled-coil region" evidence="4">
    <location>
        <begin position="400"/>
        <end position="446"/>
    </location>
</feature>
<dbReference type="SUPFAM" id="SSF47384">
    <property type="entry name" value="Homodimeric domain of signal transducing histidine kinase"/>
    <property type="match status" value="1"/>
</dbReference>
<feature type="transmembrane region" description="Helical" evidence="5">
    <location>
        <begin position="368"/>
        <end position="388"/>
    </location>
</feature>
<feature type="transmembrane region" description="Helical" evidence="5">
    <location>
        <begin position="185"/>
        <end position="204"/>
    </location>
</feature>
<dbReference type="PANTHER" id="PTHR43065:SF42">
    <property type="entry name" value="TWO-COMPONENT SENSOR PPRA"/>
    <property type="match status" value="1"/>
</dbReference>
<name>A0A1W1V480_9BACT</name>
<feature type="transmembrane region" description="Helical" evidence="5">
    <location>
        <begin position="327"/>
        <end position="348"/>
    </location>
</feature>